<name>A0A085WN50_9BACT</name>
<dbReference type="CDD" id="cd07998">
    <property type="entry name" value="WGR_DNA_ligase"/>
    <property type="match status" value="1"/>
</dbReference>
<dbReference type="Proteomes" id="UP000028725">
    <property type="component" value="Unassembled WGS sequence"/>
</dbReference>
<dbReference type="Gene3D" id="2.20.140.10">
    <property type="entry name" value="WGR domain"/>
    <property type="match status" value="1"/>
</dbReference>
<accession>A0A085WN50</accession>
<proteinExistence type="predicted"/>
<feature type="compositionally biased region" description="Pro residues" evidence="1">
    <location>
        <begin position="85"/>
        <end position="96"/>
    </location>
</feature>
<dbReference type="RefSeq" id="WP_044187871.1">
    <property type="nucleotide sequence ID" value="NZ_JMCB01000005.1"/>
</dbReference>
<feature type="domain" description="WGR" evidence="2">
    <location>
        <begin position="1"/>
        <end position="90"/>
    </location>
</feature>
<reference evidence="3 4" key="1">
    <citation type="submission" date="2014-04" db="EMBL/GenBank/DDBJ databases">
        <title>Genome assembly of Hyalangium minutum DSM 14724.</title>
        <authorList>
            <person name="Sharma G."/>
            <person name="Subramanian S."/>
        </authorList>
    </citation>
    <scope>NUCLEOTIDE SEQUENCE [LARGE SCALE GENOMIC DNA]</scope>
    <source>
        <strain evidence="3 4">DSM 14724</strain>
    </source>
</reference>
<dbReference type="InterPro" id="IPR016024">
    <property type="entry name" value="ARM-type_fold"/>
</dbReference>
<dbReference type="OrthoDB" id="435394at2"/>
<evidence type="ECO:0000259" key="2">
    <source>
        <dbReference type="PROSITE" id="PS51977"/>
    </source>
</evidence>
<feature type="region of interest" description="Disordered" evidence="1">
    <location>
        <begin position="77"/>
        <end position="119"/>
    </location>
</feature>
<dbReference type="PATRIC" id="fig|394096.3.peg.3060"/>
<organism evidence="3 4">
    <name type="scientific">Hyalangium minutum</name>
    <dbReference type="NCBI Taxonomy" id="394096"/>
    <lineage>
        <taxon>Bacteria</taxon>
        <taxon>Pseudomonadati</taxon>
        <taxon>Myxococcota</taxon>
        <taxon>Myxococcia</taxon>
        <taxon>Myxococcales</taxon>
        <taxon>Cystobacterineae</taxon>
        <taxon>Archangiaceae</taxon>
        <taxon>Hyalangium</taxon>
    </lineage>
</organism>
<evidence type="ECO:0000256" key="1">
    <source>
        <dbReference type="SAM" id="MobiDB-lite"/>
    </source>
</evidence>
<dbReference type="AlphaFoldDB" id="A0A085WN50"/>
<protein>
    <recommendedName>
        <fullName evidence="2">WGR domain-containing protein</fullName>
    </recommendedName>
</protein>
<dbReference type="Pfam" id="PF05406">
    <property type="entry name" value="WGR"/>
    <property type="match status" value="1"/>
</dbReference>
<evidence type="ECO:0000313" key="4">
    <source>
        <dbReference type="Proteomes" id="UP000028725"/>
    </source>
</evidence>
<dbReference type="SMART" id="SM00773">
    <property type="entry name" value="WGR"/>
    <property type="match status" value="1"/>
</dbReference>
<gene>
    <name evidence="3" type="ORF">DB31_7015</name>
</gene>
<dbReference type="InterPro" id="IPR008893">
    <property type="entry name" value="WGR_domain"/>
</dbReference>
<evidence type="ECO:0000313" key="3">
    <source>
        <dbReference type="EMBL" id="KFE69113.1"/>
    </source>
</evidence>
<dbReference type="SUPFAM" id="SSF48371">
    <property type="entry name" value="ARM repeat"/>
    <property type="match status" value="1"/>
</dbReference>
<dbReference type="EMBL" id="JMCB01000005">
    <property type="protein sequence ID" value="KFE69113.1"/>
    <property type="molecule type" value="Genomic_DNA"/>
</dbReference>
<keyword evidence="4" id="KW-1185">Reference proteome</keyword>
<sequence length="1035" mass="114393">MKLIEQVTLLFQEGKSDKVYEVDLLEVGAGQYVVNFRYGRRGTALKDGTKTPAPVSMAEARKAYDKLVQSKLDTGYVRAGHPSTGLPPPAPRPAAPTPVAAGGSAAAAAPGAPAAPPGASARERILLQQLTQEASTRRWFRSTEVRATARPLERVIWRVGELRIRAAEPILLPMLERATPLRAYCLAAALGRLGSAQSVAALGRLYGDAGTPDMVRRIATEALLQLSDEATRREFRQDLMGKLPPVLRDAAQAGNAELFGQELDKHLSSGKDPYAVLETVYLVDSEAVRPALLRVLRTAPFQRGAVKALRHVFKMAEYRRDGEVFGIIAWRYEKERSTNRSSRDGFAKSTRLFLRRRIWRTLRRMGQIEDSEFVKMAVGVLLAFTDADAVPELTTSTGYGARREQHFWGPFAPYWAFNHLLYGNSRYLEPVDHKLAFYSKWKPSSQQDVRTREESFPALWDRTPQGLMHLLDESRCAPVHTFAARALRSLPAFLAQLDEDAVAMLLEKPYAPTAQLGLDLAVERVNARGEPRALVLAAARSPYAPARQQAFRWLDALREVLLKDLGFLAALAISPQTETRQYVANILRGSVLPDDVAEAFIRHLLQAARKLGPNDGPLAADVKQLVLAALGPLGRPPGTEVLIELLGHPLVEIQELGGELLLRRDLRTEPVPPEVLGHLLQSASASLRTLGLRLLGKMPDEAFRANEAVLGRLASSPHPDVRQGIRPLLGRLIALDAQAGARVVELLVAALLRRRLPEGVPEHVASLLSGELAAAFHTVPAETVWRLLDSEDGTAQTLGGELLEKRGDALTVDVPRAVKLAGHDVLKVREWAWRWLEGHVADVRADLATAVRLLDTRWDDARAFAFRYFRDRFAPEDYTLEVLVSVADSVRPDVQTFGREMLARSFRESDGPELLLRLSEHPTPAVQLFATHYLDRFAGGSVAMVEKLVPYFHRVLNQVNKGRAARSRVLEFLRKEGRRDEVSGRHAMDVLHRLSATIAIENRAAALEAMLAIGKAQPAVPLPVRLKPVEVRRGV</sequence>
<feature type="compositionally biased region" description="Low complexity" evidence="1">
    <location>
        <begin position="97"/>
        <end position="119"/>
    </location>
</feature>
<comment type="caution">
    <text evidence="3">The sequence shown here is derived from an EMBL/GenBank/DDBJ whole genome shotgun (WGS) entry which is preliminary data.</text>
</comment>
<dbReference type="PROSITE" id="PS51977">
    <property type="entry name" value="WGR"/>
    <property type="match status" value="1"/>
</dbReference>
<dbReference type="STRING" id="394096.DB31_7015"/>